<gene>
    <name evidence="1" type="ORF">TWF730_009849</name>
</gene>
<comment type="caution">
    <text evidence="1">The sequence shown here is derived from an EMBL/GenBank/DDBJ whole genome shotgun (WGS) entry which is preliminary data.</text>
</comment>
<evidence type="ECO:0008006" key="3">
    <source>
        <dbReference type="Google" id="ProtNLM"/>
    </source>
</evidence>
<dbReference type="Proteomes" id="UP001373714">
    <property type="component" value="Unassembled WGS sequence"/>
</dbReference>
<protein>
    <recommendedName>
        <fullName evidence="3">F-box domain-containing protein</fullName>
    </recommendedName>
</protein>
<dbReference type="InterPro" id="IPR032675">
    <property type="entry name" value="LRR_dom_sf"/>
</dbReference>
<keyword evidence="2" id="KW-1185">Reference proteome</keyword>
<dbReference type="Gene3D" id="3.80.10.10">
    <property type="entry name" value="Ribonuclease Inhibitor"/>
    <property type="match status" value="1"/>
</dbReference>
<sequence>MAHTSLPLPHELILLIAESAQDRHCLWALSLTCRELNTVITPILYDTVVVNIRDDDTFVSPHVRCLVQNLDHPKRRLIRDLAVITGLREFEREVLPTDVSRAQTLIPHEPVDDSKDCNVMGEINQIIYCFLKALEPCQLRGFVWQTIIPMIPQTYNHLAEFQPALEHLRFYNIAMELGDLVPLSHFLRLKSLYWGMIDNLVAVGMLFDYLQTSPSSLRSLCIGATTFLVRRREKSRRTSPVPLTEWGGVETAFSGKFELPGLVEYKSLTHPILLQKILPSKSSHITRLYLRDTSDASLEWGKLLFSFRGLVEIGILYYCVVPSVDMFCHHRDTLKVLSVRGCMASRRHRRYLWSVDELVRLGEECKKLSELTVSNRYRVGLSLEGGLKLLEEALHLAPFFDNGERQQLVEFPIHVFTNLEFLYFSLQREGGHGTSDRDLEGAYTTLLGHEVERVLNTNQFDPAGIKLKIVCAEVGRVIQPLDRATRIYWRAVPPRQPNSLSIGLELVRREEIVASHAGLRLRHFYPSIIFNEGLRTIVQARHLPPLDDYSQ</sequence>
<evidence type="ECO:0000313" key="1">
    <source>
        <dbReference type="EMBL" id="KAK6349090.1"/>
    </source>
</evidence>
<evidence type="ECO:0000313" key="2">
    <source>
        <dbReference type="Proteomes" id="UP001373714"/>
    </source>
</evidence>
<dbReference type="AlphaFoldDB" id="A0AAV9UZK2"/>
<dbReference type="EMBL" id="JAVHNS010000007">
    <property type="protein sequence ID" value="KAK6349090.1"/>
    <property type="molecule type" value="Genomic_DNA"/>
</dbReference>
<organism evidence="1 2">
    <name type="scientific">Orbilia blumenaviensis</name>
    <dbReference type="NCBI Taxonomy" id="1796055"/>
    <lineage>
        <taxon>Eukaryota</taxon>
        <taxon>Fungi</taxon>
        <taxon>Dikarya</taxon>
        <taxon>Ascomycota</taxon>
        <taxon>Pezizomycotina</taxon>
        <taxon>Orbiliomycetes</taxon>
        <taxon>Orbiliales</taxon>
        <taxon>Orbiliaceae</taxon>
        <taxon>Orbilia</taxon>
    </lineage>
</organism>
<accession>A0AAV9UZK2</accession>
<proteinExistence type="predicted"/>
<name>A0AAV9UZK2_9PEZI</name>
<reference evidence="1 2" key="1">
    <citation type="submission" date="2019-10" db="EMBL/GenBank/DDBJ databases">
        <authorList>
            <person name="Palmer J.M."/>
        </authorList>
    </citation>
    <scope>NUCLEOTIDE SEQUENCE [LARGE SCALE GENOMIC DNA]</scope>
    <source>
        <strain evidence="1 2">TWF730</strain>
    </source>
</reference>